<name>A0A167WP74_9EURO</name>
<evidence type="ECO:0000313" key="8">
    <source>
        <dbReference type="EMBL" id="KZZ89107.1"/>
    </source>
</evidence>
<dbReference type="InterPro" id="IPR011989">
    <property type="entry name" value="ARM-like"/>
</dbReference>
<sequence length="609" mass="68451">MTSIDELFKKDFTSSGNKRKHEPSQDPTFGVTDEVYKAAKLREGSSPDRSVTVEDDIAAGPIGDDAEAGPELPPDFNPEDEVAGPDDDEEGRFFGGGVSKDTIRAMDLVDKLEEKVSAPEKIDSAWLKKTALNFEKRISKNAELRAKFEGEPQKFLASEADLDNDIKSLSLLSENTHLYSEFADLGCAGSLVSLLAHENTDIAIDAVEVIAELTDEDTESEQSDWDKLVNAMLDSDLIELLASNLARLNEDSEFDRAGVYHILSVIENLSSQVTISERICKDANILSWLLDRIQRKDPGTTFSQNRQYAAEILSILVQLSKPNRLILLKHRDADAIDTLLQQLSVYRRNNPKEMSEEEFVENLFDCLCCLVDEMDGKEKFVQAEGVELCQIMMTEGKLSKDRAVKVMSHACSGRGAIVVCEKLVEVALLKTIFKMFMKKAKQQGEDKEVVEHLLSIFSSLLIYLPGESASRIRTLAKFMEKDYEKTKKIVELRLRYAARVRAVDEGIAKERRGMSKEEVEFMEAAWLSRRLEHGLFSLQTIDIILAWLVAEDEAAKKTIKEALGDKDEGLDVVRKTLEELLSDLEDTGAEEEDEINRREMFTTLIPFLE</sequence>
<accession>A0A167WP74</accession>
<dbReference type="AlphaFoldDB" id="A0A167WP74"/>
<dbReference type="GO" id="GO:0005681">
    <property type="term" value="C:spliceosomal complex"/>
    <property type="evidence" value="ECO:0007669"/>
    <property type="project" value="TreeGrafter"/>
</dbReference>
<feature type="region of interest" description="Disordered" evidence="6">
    <location>
        <begin position="1"/>
        <end position="96"/>
    </location>
</feature>
<dbReference type="InterPro" id="IPR016024">
    <property type="entry name" value="ARM-type_fold"/>
</dbReference>
<proteinExistence type="predicted"/>
<dbReference type="PANTHER" id="PTHR14978:SF0">
    <property type="entry name" value="BETA-CATENIN-LIKE PROTEIN 1"/>
    <property type="match status" value="1"/>
</dbReference>
<evidence type="ECO:0000256" key="2">
    <source>
        <dbReference type="ARBA" id="ARBA00022553"/>
    </source>
</evidence>
<comment type="subcellular location">
    <subcellularLocation>
        <location evidence="1">Nucleus</location>
    </subcellularLocation>
</comment>
<comment type="caution">
    <text evidence="8">The sequence shown here is derived from an EMBL/GenBank/DDBJ whole genome shotgun (WGS) entry which is preliminary data.</text>
</comment>
<organism evidence="8 9">
    <name type="scientific">Ascosphaera apis ARSEF 7405</name>
    <dbReference type="NCBI Taxonomy" id="392613"/>
    <lineage>
        <taxon>Eukaryota</taxon>
        <taxon>Fungi</taxon>
        <taxon>Dikarya</taxon>
        <taxon>Ascomycota</taxon>
        <taxon>Pezizomycotina</taxon>
        <taxon>Eurotiomycetes</taxon>
        <taxon>Eurotiomycetidae</taxon>
        <taxon>Onygenales</taxon>
        <taxon>Ascosphaeraceae</taxon>
        <taxon>Ascosphaera</taxon>
    </lineage>
</organism>
<evidence type="ECO:0000256" key="1">
    <source>
        <dbReference type="ARBA" id="ARBA00004123"/>
    </source>
</evidence>
<dbReference type="GO" id="GO:0010467">
    <property type="term" value="P:gene expression"/>
    <property type="evidence" value="ECO:0007669"/>
    <property type="project" value="UniProtKB-ARBA"/>
</dbReference>
<feature type="compositionally biased region" description="Basic and acidic residues" evidence="6">
    <location>
        <begin position="1"/>
        <end position="12"/>
    </location>
</feature>
<evidence type="ECO:0000313" key="9">
    <source>
        <dbReference type="Proteomes" id="UP000242877"/>
    </source>
</evidence>
<dbReference type="InterPro" id="IPR039678">
    <property type="entry name" value="CTNNBL1"/>
</dbReference>
<evidence type="ECO:0000256" key="4">
    <source>
        <dbReference type="ARBA" id="ARBA00023054"/>
    </source>
</evidence>
<evidence type="ECO:0000259" key="7">
    <source>
        <dbReference type="SMART" id="SM01156"/>
    </source>
</evidence>
<keyword evidence="2" id="KW-0597">Phosphoprotein</keyword>
<keyword evidence="3" id="KW-0677">Repeat</keyword>
<keyword evidence="9" id="KW-1185">Reference proteome</keyword>
<evidence type="ECO:0000256" key="6">
    <source>
        <dbReference type="SAM" id="MobiDB-lite"/>
    </source>
</evidence>
<dbReference type="SMART" id="SM01156">
    <property type="entry name" value="DUF1716"/>
    <property type="match status" value="1"/>
</dbReference>
<evidence type="ECO:0000256" key="3">
    <source>
        <dbReference type="ARBA" id="ARBA00022737"/>
    </source>
</evidence>
<feature type="compositionally biased region" description="Acidic residues" evidence="6">
    <location>
        <begin position="77"/>
        <end position="90"/>
    </location>
</feature>
<reference evidence="8 9" key="1">
    <citation type="journal article" date="2016" name="Genome Biol. Evol.">
        <title>Divergent and convergent evolution of fungal pathogenicity.</title>
        <authorList>
            <person name="Shang Y."/>
            <person name="Xiao G."/>
            <person name="Zheng P."/>
            <person name="Cen K."/>
            <person name="Zhan S."/>
            <person name="Wang C."/>
        </authorList>
    </citation>
    <scope>NUCLEOTIDE SEQUENCE [LARGE SCALE GENOMIC DNA]</scope>
    <source>
        <strain evidence="8 9">ARSEF 7405</strain>
    </source>
</reference>
<dbReference type="Proteomes" id="UP000242877">
    <property type="component" value="Unassembled WGS sequence"/>
</dbReference>
<dbReference type="Gene3D" id="1.25.10.10">
    <property type="entry name" value="Leucine-rich Repeat Variant"/>
    <property type="match status" value="1"/>
</dbReference>
<feature type="domain" description="Beta-catenin-like protein 1 N-terminal" evidence="7">
    <location>
        <begin position="98"/>
        <end position="207"/>
    </location>
</feature>
<evidence type="ECO:0000256" key="5">
    <source>
        <dbReference type="ARBA" id="ARBA00023242"/>
    </source>
</evidence>
<keyword evidence="5" id="KW-0539">Nucleus</keyword>
<feature type="compositionally biased region" description="Basic and acidic residues" evidence="6">
    <location>
        <begin position="34"/>
        <end position="46"/>
    </location>
</feature>
<protein>
    <submittedName>
        <fullName evidence="8">DUF1716 domain-containing protein</fullName>
    </submittedName>
</protein>
<dbReference type="EMBL" id="AZGZ01000022">
    <property type="protein sequence ID" value="KZZ89107.1"/>
    <property type="molecule type" value="Genomic_DNA"/>
</dbReference>
<dbReference type="SUPFAM" id="SSF48371">
    <property type="entry name" value="ARM repeat"/>
    <property type="match status" value="1"/>
</dbReference>
<dbReference type="InterPro" id="IPR013180">
    <property type="entry name" value="CTNNBL1_N"/>
</dbReference>
<dbReference type="VEuPathDB" id="FungiDB:AAP_04592"/>
<dbReference type="PANTHER" id="PTHR14978">
    <property type="entry name" value="BETA-CATENIN-LIKE PROTEIN 1 NUCLEAR ASSOCIATED PROTEIN"/>
    <property type="match status" value="1"/>
</dbReference>
<dbReference type="OrthoDB" id="1898821at2759"/>
<dbReference type="FunFam" id="1.25.10.10:FF:001136">
    <property type="entry name" value="Beta-catenin-like protein 1"/>
    <property type="match status" value="1"/>
</dbReference>
<gene>
    <name evidence="8" type="ORF">AAP_04592</name>
</gene>
<dbReference type="Pfam" id="PF08216">
    <property type="entry name" value="CTNNBL"/>
    <property type="match status" value="1"/>
</dbReference>
<keyword evidence="4" id="KW-0175">Coiled coil</keyword>